<organism evidence="3 4">
    <name type="scientific">Pichia californica</name>
    <dbReference type="NCBI Taxonomy" id="460514"/>
    <lineage>
        <taxon>Eukaryota</taxon>
        <taxon>Fungi</taxon>
        <taxon>Dikarya</taxon>
        <taxon>Ascomycota</taxon>
        <taxon>Saccharomycotina</taxon>
        <taxon>Pichiomycetes</taxon>
        <taxon>Pichiales</taxon>
        <taxon>Pichiaceae</taxon>
        <taxon>Pichia</taxon>
    </lineage>
</organism>
<accession>A0A9P7BGI6</accession>
<evidence type="ECO:0000313" key="3">
    <source>
        <dbReference type="EMBL" id="KAG0688338.1"/>
    </source>
</evidence>
<dbReference type="AlphaFoldDB" id="A0A9P7BGI6"/>
<sequence length="322" mass="35551">MASTALHISNPNYTNTRIISPLKVSIDASALLDVIEATYHDNSDSKDATRTRLIGTLLGTRSEDGNVSIKTAYIVPYTEKDGDIIFEESYHFSTYQLYKRSNVDLQVVGWFSTQDNLDLSTGLLHEFYSKSSPNYSQILLTLTHKDSNGEVVSPIINTYVSGPVGLPASSQLAHSLGLDKSGAYAFVSVENEIVYSKNALTSIQFISKAANNENQTTTISSNDELKQLEDSLNKISSMVQILSDYTAKVTSGEIKGNEKIGQLLLSALKFQLSENEINEIKLQIENHTNDTLLVEYLSSCIQQQLDLSSKLTNFMLPEDALK</sequence>
<dbReference type="GO" id="GO:0031369">
    <property type="term" value="F:translation initiation factor binding"/>
    <property type="evidence" value="ECO:0007669"/>
    <property type="project" value="TreeGrafter"/>
</dbReference>
<proteinExistence type="predicted"/>
<dbReference type="Pfam" id="PF13012">
    <property type="entry name" value="MitMem_reg"/>
    <property type="match status" value="1"/>
</dbReference>
<evidence type="ECO:0008006" key="5">
    <source>
        <dbReference type="Google" id="ProtNLM"/>
    </source>
</evidence>
<keyword evidence="4" id="KW-1185">Reference proteome</keyword>
<evidence type="ECO:0000259" key="2">
    <source>
        <dbReference type="Pfam" id="PF13012"/>
    </source>
</evidence>
<name>A0A9P7BGI6_9ASCO</name>
<feature type="domain" description="EIF3F/CSN6-like C-terminal" evidence="2">
    <location>
        <begin position="214"/>
        <end position="311"/>
    </location>
</feature>
<feature type="domain" description="JAB1/MPN/MOV34 metalloenzyme" evidence="1">
    <location>
        <begin position="21"/>
        <end position="128"/>
    </location>
</feature>
<dbReference type="EMBL" id="PUHW01000160">
    <property type="protein sequence ID" value="KAG0688338.1"/>
    <property type="molecule type" value="Genomic_DNA"/>
</dbReference>
<dbReference type="Pfam" id="PF01398">
    <property type="entry name" value="JAB"/>
    <property type="match status" value="1"/>
</dbReference>
<reference evidence="3" key="1">
    <citation type="submission" date="2020-11" db="EMBL/GenBank/DDBJ databases">
        <title>Kefir isolates.</title>
        <authorList>
            <person name="Marcisauskas S."/>
            <person name="Kim Y."/>
            <person name="Blasche S."/>
        </authorList>
    </citation>
    <scope>NUCLEOTIDE SEQUENCE</scope>
    <source>
        <strain evidence="3">Olga-1</strain>
    </source>
</reference>
<evidence type="ECO:0000313" key="4">
    <source>
        <dbReference type="Proteomes" id="UP000697127"/>
    </source>
</evidence>
<gene>
    <name evidence="3" type="ORF">C6P40_001112</name>
</gene>
<dbReference type="InterPro" id="IPR024969">
    <property type="entry name" value="EIF3F/CSN6-like_C"/>
</dbReference>
<dbReference type="GO" id="GO:0071541">
    <property type="term" value="C:eukaryotic translation initiation factor 3 complex, eIF3m"/>
    <property type="evidence" value="ECO:0007669"/>
    <property type="project" value="TreeGrafter"/>
</dbReference>
<dbReference type="Gene3D" id="3.40.140.10">
    <property type="entry name" value="Cytidine Deaminase, domain 2"/>
    <property type="match status" value="1"/>
</dbReference>
<dbReference type="GO" id="GO:0008237">
    <property type="term" value="F:metallopeptidase activity"/>
    <property type="evidence" value="ECO:0007669"/>
    <property type="project" value="InterPro"/>
</dbReference>
<dbReference type="GO" id="GO:0003743">
    <property type="term" value="F:translation initiation factor activity"/>
    <property type="evidence" value="ECO:0007669"/>
    <property type="project" value="TreeGrafter"/>
</dbReference>
<dbReference type="Proteomes" id="UP000697127">
    <property type="component" value="Unassembled WGS sequence"/>
</dbReference>
<evidence type="ECO:0000259" key="1">
    <source>
        <dbReference type="Pfam" id="PF01398"/>
    </source>
</evidence>
<protein>
    <recommendedName>
        <fullName evidence="5">MPN domain-containing protein</fullName>
    </recommendedName>
</protein>
<dbReference type="OrthoDB" id="25498at2759"/>
<dbReference type="InterPro" id="IPR000555">
    <property type="entry name" value="JAMM/MPN+_dom"/>
</dbReference>
<comment type="caution">
    <text evidence="3">The sequence shown here is derived from an EMBL/GenBank/DDBJ whole genome shotgun (WGS) entry which is preliminary data.</text>
</comment>
<dbReference type="PANTHER" id="PTHR10540">
    <property type="entry name" value="EUKARYOTIC TRANSLATION INITIATION FACTOR 3 SUBUNIT F-RELATED"/>
    <property type="match status" value="1"/>
</dbReference>
<dbReference type="PANTHER" id="PTHR10540:SF6">
    <property type="entry name" value="EUKARYOTIC TRANSLATION INITIATION FACTOR 3 SUBUNIT F"/>
    <property type="match status" value="1"/>
</dbReference>